<evidence type="ECO:0000256" key="4">
    <source>
        <dbReference type="SAM" id="Phobius"/>
    </source>
</evidence>
<feature type="transmembrane region" description="Helical" evidence="4">
    <location>
        <begin position="312"/>
        <end position="337"/>
    </location>
</feature>
<feature type="transmembrane region" description="Helical" evidence="4">
    <location>
        <begin position="257"/>
        <end position="276"/>
    </location>
</feature>
<feature type="transmembrane region" description="Helical" evidence="4">
    <location>
        <begin position="51"/>
        <end position="70"/>
    </location>
</feature>
<feature type="transmembrane region" description="Helical" evidence="4">
    <location>
        <begin position="349"/>
        <end position="369"/>
    </location>
</feature>
<dbReference type="PANTHER" id="PTHR11360">
    <property type="entry name" value="MONOCARBOXYLATE TRANSPORTER"/>
    <property type="match status" value="1"/>
</dbReference>
<dbReference type="AlphaFoldDB" id="A0A1I1V0I4"/>
<dbReference type="PANTHER" id="PTHR11360:SF308">
    <property type="entry name" value="BLL3089 PROTEIN"/>
    <property type="match status" value="1"/>
</dbReference>
<keyword evidence="7" id="KW-1185">Reference proteome</keyword>
<feature type="transmembrane region" description="Helical" evidence="4">
    <location>
        <begin position="16"/>
        <end position="39"/>
    </location>
</feature>
<dbReference type="Pfam" id="PF07690">
    <property type="entry name" value="MFS_1"/>
    <property type="match status" value="1"/>
</dbReference>
<dbReference type="GO" id="GO:0022857">
    <property type="term" value="F:transmembrane transporter activity"/>
    <property type="evidence" value="ECO:0007669"/>
    <property type="project" value="InterPro"/>
</dbReference>
<name>A0A1I1V0I4_9GAMM</name>
<dbReference type="RefSeq" id="WP_159433075.1">
    <property type="nucleotide sequence ID" value="NZ_FOMJ01000008.1"/>
</dbReference>
<dbReference type="SUPFAM" id="SSF103473">
    <property type="entry name" value="MFS general substrate transporter"/>
    <property type="match status" value="1"/>
</dbReference>
<feature type="transmembrane region" description="Helical" evidence="4">
    <location>
        <begin position="223"/>
        <end position="245"/>
    </location>
</feature>
<evidence type="ECO:0000256" key="1">
    <source>
        <dbReference type="ARBA" id="ARBA00022692"/>
    </source>
</evidence>
<feature type="domain" description="Major facilitator superfamily (MFS) profile" evidence="5">
    <location>
        <begin position="15"/>
        <end position="402"/>
    </location>
</feature>
<evidence type="ECO:0000313" key="7">
    <source>
        <dbReference type="Proteomes" id="UP000198611"/>
    </source>
</evidence>
<feature type="transmembrane region" description="Helical" evidence="4">
    <location>
        <begin position="143"/>
        <end position="166"/>
    </location>
</feature>
<accession>A0A1I1V0I4</accession>
<reference evidence="6 7" key="1">
    <citation type="submission" date="2016-10" db="EMBL/GenBank/DDBJ databases">
        <authorList>
            <person name="de Groot N.N."/>
        </authorList>
    </citation>
    <scope>NUCLEOTIDE SEQUENCE [LARGE SCALE GENOMIC DNA]</scope>
    <source>
        <strain evidence="6 7">HL3</strain>
    </source>
</reference>
<evidence type="ECO:0000313" key="6">
    <source>
        <dbReference type="EMBL" id="SFD76592.1"/>
    </source>
</evidence>
<dbReference type="InterPro" id="IPR050327">
    <property type="entry name" value="Proton-linked_MCT"/>
</dbReference>
<evidence type="ECO:0000259" key="5">
    <source>
        <dbReference type="PROSITE" id="PS50850"/>
    </source>
</evidence>
<dbReference type="OrthoDB" id="1404228at2"/>
<keyword evidence="2 4" id="KW-1133">Transmembrane helix</keyword>
<dbReference type="InterPro" id="IPR011701">
    <property type="entry name" value="MFS"/>
</dbReference>
<keyword evidence="3 4" id="KW-0472">Membrane</keyword>
<feature type="transmembrane region" description="Helical" evidence="4">
    <location>
        <begin position="82"/>
        <end position="113"/>
    </location>
</feature>
<evidence type="ECO:0000256" key="3">
    <source>
        <dbReference type="ARBA" id="ARBA00023136"/>
    </source>
</evidence>
<feature type="transmembrane region" description="Helical" evidence="4">
    <location>
        <begin position="288"/>
        <end position="306"/>
    </location>
</feature>
<evidence type="ECO:0000256" key="2">
    <source>
        <dbReference type="ARBA" id="ARBA00022989"/>
    </source>
</evidence>
<dbReference type="EMBL" id="FOMJ01000008">
    <property type="protein sequence ID" value="SFD76592.1"/>
    <property type="molecule type" value="Genomic_DNA"/>
</dbReference>
<dbReference type="PROSITE" id="PS50850">
    <property type="entry name" value="MFS"/>
    <property type="match status" value="1"/>
</dbReference>
<gene>
    <name evidence="6" type="ORF">SAMN05660831_02280</name>
</gene>
<feature type="transmembrane region" description="Helical" evidence="4">
    <location>
        <begin position="172"/>
        <end position="191"/>
    </location>
</feature>
<protein>
    <submittedName>
        <fullName evidence="6">Predicted arabinose efflux permease, MFS family</fullName>
    </submittedName>
</protein>
<dbReference type="STRING" id="1123397.SAMN05660831_02280"/>
<dbReference type="InterPro" id="IPR020846">
    <property type="entry name" value="MFS_dom"/>
</dbReference>
<dbReference type="Proteomes" id="UP000198611">
    <property type="component" value="Unassembled WGS sequence"/>
</dbReference>
<sequence length="402" mass="41098">MITDYFRFLLTHPGRLAFGILATLGSGFGQTYFIGLYNAEIRGAFDLSHGDIGGLYAVATIASALLLPVVTPLYDRWGLRAFALLATGLLAAGALAMAGAAGIAGLLGALFLLRLGGQGLMGHMGITTMARSFAASRGKATSVAAMGFPLAEGTLPALAVGVAAMVAWREAWMVWAAVTLAVVTPLLLLLARQHEGGPVEVAGPPPGSQRDWRRSEVVRDTRFLLLIPAGVAAPFAVTVLFFHQVPLAELRGWSETMLAAGLSVFAVGHVTGLFLAGPTVDRFGAGRVLPPALIPLALAGLALAVITPSWGILVWSGLLGVGLAFGATAAGALWAELYGVTHLGAIRGLFQALAVFATAIGPVTTGWLLDAGLGPFGLGLGLAAGIGLAALLATLGLRRSPG</sequence>
<keyword evidence="1 4" id="KW-0812">Transmembrane</keyword>
<dbReference type="InterPro" id="IPR036259">
    <property type="entry name" value="MFS_trans_sf"/>
</dbReference>
<dbReference type="Gene3D" id="1.20.1250.20">
    <property type="entry name" value="MFS general substrate transporter like domains"/>
    <property type="match status" value="2"/>
</dbReference>
<organism evidence="6 7">
    <name type="scientific">Thiohalospira halophila DSM 15071</name>
    <dbReference type="NCBI Taxonomy" id="1123397"/>
    <lineage>
        <taxon>Bacteria</taxon>
        <taxon>Pseudomonadati</taxon>
        <taxon>Pseudomonadota</taxon>
        <taxon>Gammaproteobacteria</taxon>
        <taxon>Thiohalospirales</taxon>
        <taxon>Thiohalospiraceae</taxon>
        <taxon>Thiohalospira</taxon>
    </lineage>
</organism>
<feature type="transmembrane region" description="Helical" evidence="4">
    <location>
        <begin position="375"/>
        <end position="397"/>
    </location>
</feature>
<proteinExistence type="predicted"/>